<organism evidence="1 2">
    <name type="scientific">Tanacetum coccineum</name>
    <dbReference type="NCBI Taxonomy" id="301880"/>
    <lineage>
        <taxon>Eukaryota</taxon>
        <taxon>Viridiplantae</taxon>
        <taxon>Streptophyta</taxon>
        <taxon>Embryophyta</taxon>
        <taxon>Tracheophyta</taxon>
        <taxon>Spermatophyta</taxon>
        <taxon>Magnoliopsida</taxon>
        <taxon>eudicotyledons</taxon>
        <taxon>Gunneridae</taxon>
        <taxon>Pentapetalae</taxon>
        <taxon>asterids</taxon>
        <taxon>campanulids</taxon>
        <taxon>Asterales</taxon>
        <taxon>Asteraceae</taxon>
        <taxon>Asteroideae</taxon>
        <taxon>Anthemideae</taxon>
        <taxon>Anthemidinae</taxon>
        <taxon>Tanacetum</taxon>
    </lineage>
</organism>
<reference evidence="1" key="2">
    <citation type="submission" date="2022-01" db="EMBL/GenBank/DDBJ databases">
        <authorList>
            <person name="Yamashiro T."/>
            <person name="Shiraishi A."/>
            <person name="Satake H."/>
            <person name="Nakayama K."/>
        </authorList>
    </citation>
    <scope>NUCLEOTIDE SEQUENCE</scope>
</reference>
<dbReference type="Proteomes" id="UP001151760">
    <property type="component" value="Unassembled WGS sequence"/>
</dbReference>
<protein>
    <submittedName>
        <fullName evidence="1">Uncharacterized protein</fullName>
    </submittedName>
</protein>
<name>A0ABQ5BFU9_9ASTR</name>
<reference evidence="1" key="1">
    <citation type="journal article" date="2022" name="Int. J. Mol. Sci.">
        <title>Draft Genome of Tanacetum Coccineum: Genomic Comparison of Closely Related Tanacetum-Family Plants.</title>
        <authorList>
            <person name="Yamashiro T."/>
            <person name="Shiraishi A."/>
            <person name="Nakayama K."/>
            <person name="Satake H."/>
        </authorList>
    </citation>
    <scope>NUCLEOTIDE SEQUENCE</scope>
</reference>
<evidence type="ECO:0000313" key="2">
    <source>
        <dbReference type="Proteomes" id="UP001151760"/>
    </source>
</evidence>
<dbReference type="EMBL" id="BQNB010013168">
    <property type="protein sequence ID" value="GJT12688.1"/>
    <property type="molecule type" value="Genomic_DNA"/>
</dbReference>
<evidence type="ECO:0000313" key="1">
    <source>
        <dbReference type="EMBL" id="GJT12688.1"/>
    </source>
</evidence>
<accession>A0ABQ5BFU9</accession>
<keyword evidence="2" id="KW-1185">Reference proteome</keyword>
<sequence length="68" mass="7707">MPHKIPILDGQSLSLLNVFLDKHLLMIAPMFSKVDASDQHTFQKCVSIDPCSQDPEEIPKENQKMEAQ</sequence>
<proteinExistence type="predicted"/>
<gene>
    <name evidence="1" type="ORF">Tco_0859730</name>
</gene>
<comment type="caution">
    <text evidence="1">The sequence shown here is derived from an EMBL/GenBank/DDBJ whole genome shotgun (WGS) entry which is preliminary data.</text>
</comment>